<sequence length="353" mass="40989">MDWVTGLVPGGKENFNFCLVIADRYRKSVRFLPCHNEDTAIDTALLFWNNMIATCGLPKIIISDSDPKLTSEFWTYLYDMLGTKIAFYTAYHPQKDGISERMIQKMDDIIRRCCVHAMEYKNYEGYAYDWVKLLPAVQLAYNTSQHPTTGKSLSLVEKGWNPLLPVDHLKKNILTIHPTAKDFHDMLKRACDTAFKCIAEAKEYNKQRYDKTNMEPDFREGDNMLVSTLNFNNLKGPTKLRDSFVGPFTITKLIGKNAVEFRLTEEFSRRNPAFPVNLVKPYFQTGEDKFPSRKETITPPDIVEVENSPVPVKKIIKARKIRLNGKDQRQYLLDFKTRQQTKTNGWKRMLYQI</sequence>
<keyword evidence="1" id="KW-0694">RNA-binding</keyword>
<dbReference type="InterPro" id="IPR001584">
    <property type="entry name" value="Integrase_cat-core"/>
</dbReference>
<gene>
    <name evidence="3" type="ORF">O181_029574</name>
</gene>
<comment type="caution">
    <text evidence="3">The sequence shown here is derived from an EMBL/GenBank/DDBJ whole genome shotgun (WGS) entry which is preliminary data.</text>
</comment>
<evidence type="ECO:0000313" key="3">
    <source>
        <dbReference type="EMBL" id="MBW0489859.1"/>
    </source>
</evidence>
<dbReference type="InterPro" id="IPR050951">
    <property type="entry name" value="Retrovirus_Pol_polyprotein"/>
</dbReference>
<dbReference type="InterPro" id="IPR036397">
    <property type="entry name" value="RNaseH_sf"/>
</dbReference>
<dbReference type="GO" id="GO:0003723">
    <property type="term" value="F:RNA binding"/>
    <property type="evidence" value="ECO:0007669"/>
    <property type="project" value="UniProtKB-KW"/>
</dbReference>
<dbReference type="GO" id="GO:0005634">
    <property type="term" value="C:nucleus"/>
    <property type="evidence" value="ECO:0007669"/>
    <property type="project" value="UniProtKB-ARBA"/>
</dbReference>
<feature type="domain" description="Integrase catalytic" evidence="2">
    <location>
        <begin position="1"/>
        <end position="170"/>
    </location>
</feature>
<dbReference type="AlphaFoldDB" id="A0A9Q3CSJ1"/>
<protein>
    <recommendedName>
        <fullName evidence="2">Integrase catalytic domain-containing protein</fullName>
    </recommendedName>
</protein>
<reference evidence="3" key="1">
    <citation type="submission" date="2021-03" db="EMBL/GenBank/DDBJ databases">
        <title>Draft genome sequence of rust myrtle Austropuccinia psidii MF-1, a brazilian biotype.</title>
        <authorList>
            <person name="Quecine M.C."/>
            <person name="Pachon D.M.R."/>
            <person name="Bonatelli M.L."/>
            <person name="Correr F.H."/>
            <person name="Franceschini L.M."/>
            <person name="Leite T.F."/>
            <person name="Margarido G.R.A."/>
            <person name="Almeida C.A."/>
            <person name="Ferrarezi J.A."/>
            <person name="Labate C.A."/>
        </authorList>
    </citation>
    <scope>NUCLEOTIDE SEQUENCE</scope>
    <source>
        <strain evidence="3">MF-1</strain>
    </source>
</reference>
<dbReference type="EMBL" id="AVOT02010289">
    <property type="protein sequence ID" value="MBW0489859.1"/>
    <property type="molecule type" value="Genomic_DNA"/>
</dbReference>
<evidence type="ECO:0000259" key="2">
    <source>
        <dbReference type="PROSITE" id="PS50994"/>
    </source>
</evidence>
<dbReference type="PROSITE" id="PS50994">
    <property type="entry name" value="INTEGRASE"/>
    <property type="match status" value="1"/>
</dbReference>
<organism evidence="3 4">
    <name type="scientific">Austropuccinia psidii MF-1</name>
    <dbReference type="NCBI Taxonomy" id="1389203"/>
    <lineage>
        <taxon>Eukaryota</taxon>
        <taxon>Fungi</taxon>
        <taxon>Dikarya</taxon>
        <taxon>Basidiomycota</taxon>
        <taxon>Pucciniomycotina</taxon>
        <taxon>Pucciniomycetes</taxon>
        <taxon>Pucciniales</taxon>
        <taxon>Sphaerophragmiaceae</taxon>
        <taxon>Austropuccinia</taxon>
    </lineage>
</organism>
<dbReference type="GO" id="GO:0015074">
    <property type="term" value="P:DNA integration"/>
    <property type="evidence" value="ECO:0007669"/>
    <property type="project" value="InterPro"/>
</dbReference>
<dbReference type="Gene3D" id="3.30.420.10">
    <property type="entry name" value="Ribonuclease H-like superfamily/Ribonuclease H"/>
    <property type="match status" value="1"/>
</dbReference>
<dbReference type="Proteomes" id="UP000765509">
    <property type="component" value="Unassembled WGS sequence"/>
</dbReference>
<proteinExistence type="predicted"/>
<keyword evidence="4" id="KW-1185">Reference proteome</keyword>
<dbReference type="OrthoDB" id="4360000at2759"/>
<evidence type="ECO:0000256" key="1">
    <source>
        <dbReference type="ARBA" id="ARBA00022884"/>
    </source>
</evidence>
<accession>A0A9Q3CSJ1</accession>
<name>A0A9Q3CSJ1_9BASI</name>
<dbReference type="InterPro" id="IPR012337">
    <property type="entry name" value="RNaseH-like_sf"/>
</dbReference>
<dbReference type="PANTHER" id="PTHR37984:SF5">
    <property type="entry name" value="PROTEIN NYNRIN-LIKE"/>
    <property type="match status" value="1"/>
</dbReference>
<dbReference type="PANTHER" id="PTHR37984">
    <property type="entry name" value="PROTEIN CBG26694"/>
    <property type="match status" value="1"/>
</dbReference>
<evidence type="ECO:0000313" key="4">
    <source>
        <dbReference type="Proteomes" id="UP000765509"/>
    </source>
</evidence>
<dbReference type="SUPFAM" id="SSF53098">
    <property type="entry name" value="Ribonuclease H-like"/>
    <property type="match status" value="1"/>
</dbReference>